<evidence type="ECO:0000313" key="2">
    <source>
        <dbReference type="Proteomes" id="UP000288716"/>
    </source>
</evidence>
<keyword evidence="2" id="KW-1185">Reference proteome</keyword>
<comment type="caution">
    <text evidence="1">The sequence shown here is derived from an EMBL/GenBank/DDBJ whole genome shotgun (WGS) entry which is preliminary data.</text>
</comment>
<dbReference type="VEuPathDB" id="VectorBase:LDEU009869"/>
<sequence>MSSVKKTLLI</sequence>
<proteinExistence type="predicted"/>
<organism evidence="1 2">
    <name type="scientific">Leptotrombidium deliense</name>
    <dbReference type="NCBI Taxonomy" id="299467"/>
    <lineage>
        <taxon>Eukaryota</taxon>
        <taxon>Metazoa</taxon>
        <taxon>Ecdysozoa</taxon>
        <taxon>Arthropoda</taxon>
        <taxon>Chelicerata</taxon>
        <taxon>Arachnida</taxon>
        <taxon>Acari</taxon>
        <taxon>Acariformes</taxon>
        <taxon>Trombidiformes</taxon>
        <taxon>Prostigmata</taxon>
        <taxon>Anystina</taxon>
        <taxon>Parasitengona</taxon>
        <taxon>Trombiculoidea</taxon>
        <taxon>Trombiculidae</taxon>
        <taxon>Leptotrombidium</taxon>
    </lineage>
</organism>
<dbReference type="EMBL" id="NCKV01009586">
    <property type="protein sequence ID" value="RWS22171.1"/>
    <property type="molecule type" value="Genomic_DNA"/>
</dbReference>
<reference evidence="1 2" key="1">
    <citation type="journal article" date="2018" name="Gigascience">
        <title>Genomes of trombidid mites reveal novel predicted allergens and laterally-transferred genes associated with secondary metabolism.</title>
        <authorList>
            <person name="Dong X."/>
            <person name="Chaisiri K."/>
            <person name="Xia D."/>
            <person name="Armstrong S.D."/>
            <person name="Fang Y."/>
            <person name="Donnelly M.J."/>
            <person name="Kadowaki T."/>
            <person name="McGarry J.W."/>
            <person name="Darby A.C."/>
            <person name="Makepeace B.L."/>
        </authorList>
    </citation>
    <scope>NUCLEOTIDE SEQUENCE [LARGE SCALE GENOMIC DNA]</scope>
    <source>
        <strain evidence="1">UoL-UT</strain>
    </source>
</reference>
<dbReference type="Proteomes" id="UP000288716">
    <property type="component" value="Unassembled WGS sequence"/>
</dbReference>
<protein>
    <submittedName>
        <fullName evidence="1">Uncharacterized protein</fullName>
    </submittedName>
</protein>
<gene>
    <name evidence="1" type="ORF">B4U80_06665</name>
</gene>
<accession>A0A443S3X0</accession>
<name>A0A443S3X0_9ACAR</name>
<evidence type="ECO:0000313" key="1">
    <source>
        <dbReference type="EMBL" id="RWS22171.1"/>
    </source>
</evidence>